<evidence type="ECO:0000259" key="1">
    <source>
        <dbReference type="PROSITE" id="PS51286"/>
    </source>
</evidence>
<dbReference type="AlphaFoldDB" id="A0AAV4CRQ0"/>
<dbReference type="SMART" id="SM00952">
    <property type="entry name" value="RAP"/>
    <property type="match status" value="1"/>
</dbReference>
<gene>
    <name evidence="2" type="ORF">PoB_006097600</name>
</gene>
<sequence length="982" mass="111574">MVGLGNCFKSYRKSRDALQFVAVLRFFENNNKQLVLLGFIQRSGKGDRVKRKSRKRKPNCAGQCFSSAQIIVPFPVICSFQTVKTDRHLHTSVRTLCSQGDKSSYAYNKGTTLPPSLIPSHPSDCKSPEAVLELINHQLDQGSMQADLIPTTAAQFYEQIYSSFQMPYSLTCPHLQEKWIEFSFGESSAIAKYISDPRWGSFMSFIRSHVGCLPLRDQIQLLSTLSLLFITSENEVFQSLLNNCVANICQLNLHDLAVLSSVIYRDTPNDFVTMGAVVASVHNHIEQTPTAEINLSDLCKILMNVNHVVGFETLELMVEILQTKVEQDQTSVTPGAIIRAFQVLTVCRYYHIQDLPMDSLSKIPEGKLGEDLPILGANLVSVKKYSWPLSYVLKRVSEHCLCHVESSSETLSQTDLMKLSYCLPNVTQETVLSFIAVADFFSLIQLIDHHMALEQEMRGSAHIFRAYYHRLQELVGSLNEAQFERLCNYNNRQYAQVLLKFVKLISSIGIRPDANLQEKIFIASGFDLDKAGCDSTVPVTEFLFHWATNTLSENFLLNHNDLSTLTCLTFRLDLRGMLRIYEQLDRIICMPHILGTVKRQTQKLRSQLQSNFLDRLNRANDLPSSLTLGMTDGERRQEYQNGYSRSRPGLYEDLLSSLSTFVATGERPTHNCLGVLALLDWTSDFLPFYQEMLYEDLTSFVVTRRPQSLTPAVNLLKALASAGYMPRDAELFTAWLWPFVTDLLTIESMDKYLKVKIAHYMSILSLFHDDLICSIFNLSFIFGLHEELKEKPEVYRREMEEDVKQLSRSVAIECPHLAVACLDHPDDASSQYKTSRQDFFNMERMVASIRRICRDDQCVAAPSQSPYCHHIDAELVLDSSFLPIPLPSSQTKGVATCRFERLAFLYGSEQHYCLGEGHHLIGQYQTDIRHLQMLGYNVILLPHYELSSMEMFSDQNLDSLIREKINKAVGIQVFTGHGDESS</sequence>
<dbReference type="InterPro" id="IPR013584">
    <property type="entry name" value="RAP"/>
</dbReference>
<evidence type="ECO:0000313" key="2">
    <source>
        <dbReference type="EMBL" id="GFO34471.1"/>
    </source>
</evidence>
<protein>
    <submittedName>
        <fullName evidence="2">Fast kinase domain-containing protein 1</fullName>
    </submittedName>
</protein>
<keyword evidence="2" id="KW-0808">Transferase</keyword>
<dbReference type="GO" id="GO:0016301">
    <property type="term" value="F:kinase activity"/>
    <property type="evidence" value="ECO:0007669"/>
    <property type="project" value="UniProtKB-KW"/>
</dbReference>
<keyword evidence="2" id="KW-0418">Kinase</keyword>
<dbReference type="Pfam" id="PF08373">
    <property type="entry name" value="RAP"/>
    <property type="match status" value="1"/>
</dbReference>
<accession>A0AAV4CRQ0</accession>
<proteinExistence type="predicted"/>
<reference evidence="2 3" key="1">
    <citation type="journal article" date="2021" name="Elife">
        <title>Chloroplast acquisition without the gene transfer in kleptoplastic sea slugs, Plakobranchus ocellatus.</title>
        <authorList>
            <person name="Maeda T."/>
            <person name="Takahashi S."/>
            <person name="Yoshida T."/>
            <person name="Shimamura S."/>
            <person name="Takaki Y."/>
            <person name="Nagai Y."/>
            <person name="Toyoda A."/>
            <person name="Suzuki Y."/>
            <person name="Arimoto A."/>
            <person name="Ishii H."/>
            <person name="Satoh N."/>
            <person name="Nishiyama T."/>
            <person name="Hasebe M."/>
            <person name="Maruyama T."/>
            <person name="Minagawa J."/>
            <person name="Obokata J."/>
            <person name="Shigenobu S."/>
        </authorList>
    </citation>
    <scope>NUCLEOTIDE SEQUENCE [LARGE SCALE GENOMIC DNA]</scope>
</reference>
<dbReference type="EMBL" id="BLXT01006904">
    <property type="protein sequence ID" value="GFO34471.1"/>
    <property type="molecule type" value="Genomic_DNA"/>
</dbReference>
<comment type="caution">
    <text evidence="2">The sequence shown here is derived from an EMBL/GenBank/DDBJ whole genome shotgun (WGS) entry which is preliminary data.</text>
</comment>
<dbReference type="PROSITE" id="PS51286">
    <property type="entry name" value="RAP"/>
    <property type="match status" value="1"/>
</dbReference>
<feature type="domain" description="RAP" evidence="1">
    <location>
        <begin position="902"/>
        <end position="962"/>
    </location>
</feature>
<name>A0AAV4CRQ0_9GAST</name>
<dbReference type="Proteomes" id="UP000735302">
    <property type="component" value="Unassembled WGS sequence"/>
</dbReference>
<evidence type="ECO:0000313" key="3">
    <source>
        <dbReference type="Proteomes" id="UP000735302"/>
    </source>
</evidence>
<keyword evidence="3" id="KW-1185">Reference proteome</keyword>
<organism evidence="2 3">
    <name type="scientific">Plakobranchus ocellatus</name>
    <dbReference type="NCBI Taxonomy" id="259542"/>
    <lineage>
        <taxon>Eukaryota</taxon>
        <taxon>Metazoa</taxon>
        <taxon>Spiralia</taxon>
        <taxon>Lophotrochozoa</taxon>
        <taxon>Mollusca</taxon>
        <taxon>Gastropoda</taxon>
        <taxon>Heterobranchia</taxon>
        <taxon>Euthyneura</taxon>
        <taxon>Panpulmonata</taxon>
        <taxon>Sacoglossa</taxon>
        <taxon>Placobranchoidea</taxon>
        <taxon>Plakobranchidae</taxon>
        <taxon>Plakobranchus</taxon>
    </lineage>
</organism>